<dbReference type="AlphaFoldDB" id="A0ABD1I350"/>
<evidence type="ECO:0000259" key="2">
    <source>
        <dbReference type="Pfam" id="PF05183"/>
    </source>
</evidence>
<comment type="caution">
    <text evidence="3">The sequence shown here is derived from an EMBL/GenBank/DDBJ whole genome shotgun (WGS) entry which is preliminary data.</text>
</comment>
<dbReference type="GO" id="GO:0031047">
    <property type="term" value="P:regulatory ncRNA-mediated gene silencing"/>
    <property type="evidence" value="ECO:0007669"/>
    <property type="project" value="UniProtKB-KW"/>
</dbReference>
<evidence type="ECO:0000313" key="3">
    <source>
        <dbReference type="EMBL" id="KAL1562745.1"/>
    </source>
</evidence>
<evidence type="ECO:0000313" key="4">
    <source>
        <dbReference type="Proteomes" id="UP001567538"/>
    </source>
</evidence>
<organism evidence="3 4">
    <name type="scientific">Salvia divinorum</name>
    <name type="common">Maria pastora</name>
    <name type="synonym">Diviner's sage</name>
    <dbReference type="NCBI Taxonomy" id="28513"/>
    <lineage>
        <taxon>Eukaryota</taxon>
        <taxon>Viridiplantae</taxon>
        <taxon>Streptophyta</taxon>
        <taxon>Embryophyta</taxon>
        <taxon>Tracheophyta</taxon>
        <taxon>Spermatophyta</taxon>
        <taxon>Magnoliopsida</taxon>
        <taxon>eudicotyledons</taxon>
        <taxon>Gunneridae</taxon>
        <taxon>Pentapetalae</taxon>
        <taxon>asterids</taxon>
        <taxon>lamiids</taxon>
        <taxon>Lamiales</taxon>
        <taxon>Lamiaceae</taxon>
        <taxon>Nepetoideae</taxon>
        <taxon>Mentheae</taxon>
        <taxon>Salviinae</taxon>
        <taxon>Salvia</taxon>
        <taxon>Salvia subgen. Calosphace</taxon>
    </lineage>
</organism>
<keyword evidence="1 3" id="KW-0696">RNA-directed RNA polymerase</keyword>
<accession>A0ABD1I350</accession>
<keyword evidence="4" id="KW-1185">Reference proteome</keyword>
<dbReference type="EC" id="2.7.7.48" evidence="1"/>
<gene>
    <name evidence="3" type="primary">RDR6</name>
    <name evidence="3" type="ORF">AAHA92_05288</name>
</gene>
<keyword evidence="1 3" id="KW-0548">Nucleotidyltransferase</keyword>
<dbReference type="PANTHER" id="PTHR23079:SF18">
    <property type="entry name" value="RNA-DEPENDENT RNA POLYMERASE 6"/>
    <property type="match status" value="1"/>
</dbReference>
<protein>
    <recommendedName>
        <fullName evidence="1">RNA-dependent RNA polymerase</fullName>
        <ecNumber evidence="1">2.7.7.48</ecNumber>
    </recommendedName>
</protein>
<comment type="catalytic activity">
    <reaction evidence="1">
        <text>RNA(n) + a ribonucleoside 5'-triphosphate = RNA(n+1) + diphosphate</text>
        <dbReference type="Rhea" id="RHEA:21248"/>
        <dbReference type="Rhea" id="RHEA-COMP:14527"/>
        <dbReference type="Rhea" id="RHEA-COMP:17342"/>
        <dbReference type="ChEBI" id="CHEBI:33019"/>
        <dbReference type="ChEBI" id="CHEBI:61557"/>
        <dbReference type="ChEBI" id="CHEBI:140395"/>
        <dbReference type="EC" id="2.7.7.48"/>
    </reaction>
</comment>
<dbReference type="InterPro" id="IPR007855">
    <property type="entry name" value="RDRP"/>
</dbReference>
<keyword evidence="1 3" id="KW-0808">Transferase</keyword>
<reference evidence="3 4" key="1">
    <citation type="submission" date="2024-06" db="EMBL/GenBank/DDBJ databases">
        <title>A chromosome level genome sequence of Diviner's sage (Salvia divinorum).</title>
        <authorList>
            <person name="Ford S.A."/>
            <person name="Ro D.-K."/>
            <person name="Ness R.W."/>
            <person name="Phillips M.A."/>
        </authorList>
    </citation>
    <scope>NUCLEOTIDE SEQUENCE [LARGE SCALE GENOMIC DNA]</scope>
    <source>
        <strain evidence="3">SAF-2024a</strain>
        <tissue evidence="3">Leaf</tissue>
    </source>
</reference>
<keyword evidence="1" id="KW-0943">RNA-mediated gene silencing</keyword>
<keyword evidence="1" id="KW-0694">RNA-binding</keyword>
<comment type="similarity">
    <text evidence="1">Belongs to the RdRP family.</text>
</comment>
<dbReference type="Pfam" id="PF05183">
    <property type="entry name" value="RdRP"/>
    <property type="match status" value="2"/>
</dbReference>
<proteinExistence type="inferred from homology"/>
<dbReference type="GO" id="GO:0003723">
    <property type="term" value="F:RNA binding"/>
    <property type="evidence" value="ECO:0007669"/>
    <property type="project" value="UniProtKB-KW"/>
</dbReference>
<dbReference type="InterPro" id="IPR057596">
    <property type="entry name" value="RDRP_core"/>
</dbReference>
<name>A0ABD1I350_SALDI</name>
<dbReference type="PANTHER" id="PTHR23079">
    <property type="entry name" value="RNA-DEPENDENT RNA POLYMERASE"/>
    <property type="match status" value="1"/>
</dbReference>
<dbReference type="Proteomes" id="UP001567538">
    <property type="component" value="Unassembled WGS sequence"/>
</dbReference>
<feature type="domain" description="RDRP core" evidence="2">
    <location>
        <begin position="1"/>
        <end position="88"/>
    </location>
</feature>
<sequence length="223" mass="25193">MGQCFSSTYATVEVPFTQINSRLPDVERNEYVFSDGIVMISVDLAKEVAEKLQLNTKQPCAYQIRYAGFKGVVACWPAKNNGPHLQLRQKVHDENFWRMQELMVSRLDRILEYPDMAFDVLAASCTDQWNTSAMMLAAGFRPHSEPHLRGMLTSIRISQLVIQVSKPSLEDCFANHGSEFSETKRDLEVIKGLVVIAKNPCLHPGDVRIPEVVDIPGLHLLYD</sequence>
<feature type="domain" description="RDRP core" evidence="2">
    <location>
        <begin position="181"/>
        <end position="222"/>
    </location>
</feature>
<evidence type="ECO:0000256" key="1">
    <source>
        <dbReference type="RuleBase" id="RU363098"/>
    </source>
</evidence>
<comment type="function">
    <text evidence="1">Probably involved in the RNA silencing pathway and required for the generation of small interfering RNAs (siRNAs).</text>
</comment>
<dbReference type="EMBL" id="JBEAFC010000003">
    <property type="protein sequence ID" value="KAL1562745.1"/>
    <property type="molecule type" value="Genomic_DNA"/>
</dbReference>
<dbReference type="GO" id="GO:0003968">
    <property type="term" value="F:RNA-directed RNA polymerase activity"/>
    <property type="evidence" value="ECO:0007669"/>
    <property type="project" value="UniProtKB-KW"/>
</dbReference>